<dbReference type="InterPro" id="IPR016181">
    <property type="entry name" value="Acyl_CoA_acyltransferase"/>
</dbReference>
<accession>A0A233RHK8</accession>
<feature type="domain" description="N-acetyltransferase" evidence="3">
    <location>
        <begin position="1"/>
        <end position="158"/>
    </location>
</feature>
<dbReference type="CDD" id="cd04301">
    <property type="entry name" value="NAT_SF"/>
    <property type="match status" value="1"/>
</dbReference>
<gene>
    <name evidence="4" type="ORF">B6S08_05060</name>
</gene>
<dbReference type="Pfam" id="PF00583">
    <property type="entry name" value="Acetyltransf_1"/>
    <property type="match status" value="1"/>
</dbReference>
<dbReference type="OrthoDB" id="359414at2"/>
<evidence type="ECO:0000256" key="2">
    <source>
        <dbReference type="ARBA" id="ARBA00023315"/>
    </source>
</evidence>
<keyword evidence="2" id="KW-0012">Acyltransferase</keyword>
<dbReference type="RefSeq" id="WP_094199655.1">
    <property type="nucleotide sequence ID" value="NZ_NBIM01000001.1"/>
</dbReference>
<protein>
    <submittedName>
        <fullName evidence="4">GNAT family N-acetyltransferase</fullName>
    </submittedName>
</protein>
<dbReference type="InterPro" id="IPR050832">
    <property type="entry name" value="Bact_Acetyltransf"/>
</dbReference>
<dbReference type="PROSITE" id="PS51186">
    <property type="entry name" value="GNAT"/>
    <property type="match status" value="1"/>
</dbReference>
<dbReference type="InterPro" id="IPR000182">
    <property type="entry name" value="GNAT_dom"/>
</dbReference>
<name>A0A233RHK8_9GAMM</name>
<comment type="caution">
    <text evidence="4">The sequence shown here is derived from an EMBL/GenBank/DDBJ whole genome shotgun (WGS) entry which is preliminary data.</text>
</comment>
<dbReference type="Proteomes" id="UP000242757">
    <property type="component" value="Unassembled WGS sequence"/>
</dbReference>
<dbReference type="EMBL" id="NBIM01000001">
    <property type="protein sequence ID" value="OXY82877.1"/>
    <property type="molecule type" value="Genomic_DNA"/>
</dbReference>
<dbReference type="Gene3D" id="3.40.630.30">
    <property type="match status" value="1"/>
</dbReference>
<keyword evidence="1 4" id="KW-0808">Transferase</keyword>
<dbReference type="AlphaFoldDB" id="A0A233RHK8"/>
<dbReference type="SUPFAM" id="SSF55729">
    <property type="entry name" value="Acyl-CoA N-acyltransferases (Nat)"/>
    <property type="match status" value="1"/>
</dbReference>
<evidence type="ECO:0000313" key="5">
    <source>
        <dbReference type="Proteomes" id="UP000242757"/>
    </source>
</evidence>
<evidence type="ECO:0000259" key="3">
    <source>
        <dbReference type="PROSITE" id="PS51186"/>
    </source>
</evidence>
<dbReference type="PANTHER" id="PTHR43877">
    <property type="entry name" value="AMINOALKYLPHOSPHONATE N-ACETYLTRANSFERASE-RELATED-RELATED"/>
    <property type="match status" value="1"/>
</dbReference>
<reference evidence="4 5" key="1">
    <citation type="submission" date="2017-08" db="EMBL/GenBank/DDBJ databases">
        <title>A Genome Sequence of Oceanimonas doudoroffii ATCC 27123T.</title>
        <authorList>
            <person name="Brennan M.A."/>
            <person name="Maclea K.S."/>
            <person name="Mcclelland W.D."/>
            <person name="Trachtenberg A.M."/>
        </authorList>
    </citation>
    <scope>NUCLEOTIDE SEQUENCE [LARGE SCALE GENOMIC DNA]</scope>
    <source>
        <strain evidence="4 5">ATCC 27123</strain>
    </source>
</reference>
<organism evidence="4 5">
    <name type="scientific">Oceanimonas doudoroffii</name>
    <dbReference type="NCBI Taxonomy" id="84158"/>
    <lineage>
        <taxon>Bacteria</taxon>
        <taxon>Pseudomonadati</taxon>
        <taxon>Pseudomonadota</taxon>
        <taxon>Gammaproteobacteria</taxon>
        <taxon>Aeromonadales</taxon>
        <taxon>Aeromonadaceae</taxon>
        <taxon>Oceanimonas</taxon>
    </lineage>
</organism>
<evidence type="ECO:0000313" key="4">
    <source>
        <dbReference type="EMBL" id="OXY82877.1"/>
    </source>
</evidence>
<evidence type="ECO:0000256" key="1">
    <source>
        <dbReference type="ARBA" id="ARBA00022679"/>
    </source>
</evidence>
<proteinExistence type="predicted"/>
<dbReference type="GO" id="GO:0016747">
    <property type="term" value="F:acyltransferase activity, transferring groups other than amino-acyl groups"/>
    <property type="evidence" value="ECO:0007669"/>
    <property type="project" value="InterPro"/>
</dbReference>
<keyword evidence="5" id="KW-1185">Reference proteome</keyword>
<sequence length="158" mass="17408">MSITSLTGAMWPAILKLQHEAYAQVAPESLDVLKSKWLRSPDSCFVYQDGERLMGYLLAHAWGGESPPSLFKPLPERSENSYLFLHDLVVSQNAAGQGIGSAMTAHLINTAALLGCRHIRLVSIQYSNRFWQKMGFTPMATAVCSSYGLGAQLMQMDI</sequence>